<protein>
    <submittedName>
        <fullName evidence="1">Uncharacterized protein</fullName>
    </submittedName>
</protein>
<proteinExistence type="predicted"/>
<sequence>MPLYVPQILLALAIMMTAVAGIWLLVNARAVARLFRSTGIIEPGPGPRRASRRAVVVALVAFNIGWIGSIAIWSWAMSDDAPMVVDTQP</sequence>
<dbReference type="OrthoDB" id="7428994at2"/>
<accession>A0A0F7KUZ9</accession>
<organism evidence="1 2">
    <name type="scientific">Croceibacterium atlanticum</name>
    <dbReference type="NCBI Taxonomy" id="1267766"/>
    <lineage>
        <taxon>Bacteria</taxon>
        <taxon>Pseudomonadati</taxon>
        <taxon>Pseudomonadota</taxon>
        <taxon>Alphaproteobacteria</taxon>
        <taxon>Sphingomonadales</taxon>
        <taxon>Erythrobacteraceae</taxon>
        <taxon>Croceibacterium</taxon>
    </lineage>
</organism>
<name>A0A0F7KUZ9_9SPHN</name>
<dbReference type="Proteomes" id="UP000034392">
    <property type="component" value="Chromosome"/>
</dbReference>
<dbReference type="KEGG" id="aay:WYH_02028"/>
<dbReference type="PATRIC" id="fig|1267766.3.peg.2050"/>
<dbReference type="AlphaFoldDB" id="A0A0F7KUZ9"/>
<evidence type="ECO:0000313" key="1">
    <source>
        <dbReference type="EMBL" id="AKH43062.1"/>
    </source>
</evidence>
<keyword evidence="2" id="KW-1185">Reference proteome</keyword>
<gene>
    <name evidence="1" type="ORF">WYH_02028</name>
</gene>
<dbReference type="EMBL" id="CP011452">
    <property type="protein sequence ID" value="AKH43062.1"/>
    <property type="molecule type" value="Genomic_DNA"/>
</dbReference>
<reference evidence="1" key="1">
    <citation type="submission" date="2015-05" db="EMBL/GenBank/DDBJ databases">
        <title>The complete genome of Altererythrobacter atlanticus strain 26DY36.</title>
        <authorList>
            <person name="Wu Y.-H."/>
            <person name="Cheng H."/>
            <person name="Wu X.-W."/>
        </authorList>
    </citation>
    <scope>NUCLEOTIDE SEQUENCE [LARGE SCALE GENOMIC DNA]</scope>
    <source>
        <strain evidence="1">26DY36</strain>
    </source>
</reference>
<evidence type="ECO:0000313" key="2">
    <source>
        <dbReference type="Proteomes" id="UP000034392"/>
    </source>
</evidence>
<dbReference type="RefSeq" id="WP_046903712.1">
    <property type="nucleotide sequence ID" value="NZ_CP011452.2"/>
</dbReference>
<dbReference type="STRING" id="1267766.WYH_02028"/>